<sequence>MGKRKSSHAIITLQERHVNWMITYLDPTPLAFFQYIFPTHRVRATEKYQKTLDLALNETNDQEVLNKLRRMKRAEARILFDWEAWMQQKTAILVRRSVRNTNINIHEEINTFAQNKVKLYPSKSNKGLAISTLKKSWKNSTGTISKTSQN</sequence>
<organism evidence="1 2">
    <name type="scientific">Funneliformis caledonium</name>
    <dbReference type="NCBI Taxonomy" id="1117310"/>
    <lineage>
        <taxon>Eukaryota</taxon>
        <taxon>Fungi</taxon>
        <taxon>Fungi incertae sedis</taxon>
        <taxon>Mucoromycota</taxon>
        <taxon>Glomeromycotina</taxon>
        <taxon>Glomeromycetes</taxon>
        <taxon>Glomerales</taxon>
        <taxon>Glomeraceae</taxon>
        <taxon>Funneliformis</taxon>
    </lineage>
</organism>
<dbReference type="AlphaFoldDB" id="A0A9N9D202"/>
<evidence type="ECO:0000313" key="1">
    <source>
        <dbReference type="EMBL" id="CAG8623324.1"/>
    </source>
</evidence>
<proteinExistence type="predicted"/>
<accession>A0A9N9D202</accession>
<name>A0A9N9D202_9GLOM</name>
<protein>
    <submittedName>
        <fullName evidence="1">14641_t:CDS:1</fullName>
    </submittedName>
</protein>
<gene>
    <name evidence="1" type="ORF">FCALED_LOCUS9670</name>
</gene>
<comment type="caution">
    <text evidence="1">The sequence shown here is derived from an EMBL/GenBank/DDBJ whole genome shotgun (WGS) entry which is preliminary data.</text>
</comment>
<dbReference type="EMBL" id="CAJVPQ010003278">
    <property type="protein sequence ID" value="CAG8623324.1"/>
    <property type="molecule type" value="Genomic_DNA"/>
</dbReference>
<keyword evidence="2" id="KW-1185">Reference proteome</keyword>
<dbReference type="OrthoDB" id="2437070at2759"/>
<reference evidence="1" key="1">
    <citation type="submission" date="2021-06" db="EMBL/GenBank/DDBJ databases">
        <authorList>
            <person name="Kallberg Y."/>
            <person name="Tangrot J."/>
            <person name="Rosling A."/>
        </authorList>
    </citation>
    <scope>NUCLEOTIDE SEQUENCE</scope>
    <source>
        <strain evidence="1">UK204</strain>
    </source>
</reference>
<dbReference type="Proteomes" id="UP000789570">
    <property type="component" value="Unassembled WGS sequence"/>
</dbReference>
<evidence type="ECO:0000313" key="2">
    <source>
        <dbReference type="Proteomes" id="UP000789570"/>
    </source>
</evidence>